<evidence type="ECO:0000313" key="3">
    <source>
        <dbReference type="Proteomes" id="UP000293671"/>
    </source>
</evidence>
<keyword evidence="3" id="KW-1185">Reference proteome</keyword>
<evidence type="ECO:0000313" key="2">
    <source>
        <dbReference type="EMBL" id="RZT91430.1"/>
    </source>
</evidence>
<dbReference type="EMBL" id="SHKP01000011">
    <property type="protein sequence ID" value="RZT91430.1"/>
    <property type="molecule type" value="Genomic_DNA"/>
</dbReference>
<evidence type="ECO:0000259" key="1">
    <source>
        <dbReference type="Pfam" id="PF02470"/>
    </source>
</evidence>
<organism evidence="2 3">
    <name type="scientific">Rivibacter subsaxonicus</name>
    <dbReference type="NCBI Taxonomy" id="457575"/>
    <lineage>
        <taxon>Bacteria</taxon>
        <taxon>Pseudomonadati</taxon>
        <taxon>Pseudomonadota</taxon>
        <taxon>Betaproteobacteria</taxon>
        <taxon>Burkholderiales</taxon>
        <taxon>Rivibacter</taxon>
    </lineage>
</organism>
<dbReference type="Pfam" id="PF02470">
    <property type="entry name" value="MlaD"/>
    <property type="match status" value="1"/>
</dbReference>
<feature type="domain" description="Mce/MlaD" evidence="1">
    <location>
        <begin position="39"/>
        <end position="132"/>
    </location>
</feature>
<proteinExistence type="predicted"/>
<gene>
    <name evidence="2" type="ORF">EV670_3700</name>
</gene>
<name>A0A4Q7V7J2_9BURK</name>
<dbReference type="Proteomes" id="UP000293671">
    <property type="component" value="Unassembled WGS sequence"/>
</dbReference>
<dbReference type="PANTHER" id="PTHR36698:SF3">
    <property type="entry name" value="ABC-TYPE TRANSPORT AUXILIARY LIPOPROTEIN COMPONENT DOMAIN-CONTAINING PROTEIN"/>
    <property type="match status" value="1"/>
</dbReference>
<dbReference type="OrthoDB" id="9806984at2"/>
<sequence length="320" mass="34512">MKRNALLVGAFVIVSLLLVVAAVLWLSGSNLFHRQVPARLYFADSVSGLYIGAPVSFRGVAVGQVDRIDIEVDGRSLEARIPVMIRLQPEAIRFSHQPAEPLSIPILVERGLRARLVAQSFVTGQRAIDLDFVPGSTATLVGGDPSIEIPTLADRFGALVDQVAELPLRQTVQELRNTLQVLQRTLDRTQSALDISARELGSTAAEARKTLVVAAQALREVQGRADTTLDSVTRLSDAARETVVMTQPELQKTLASARAAAETAQLAMARVADLTAPGSATRDDLDAAVRDLSQAARGLREWSELLEEKPNAVIFGNRTP</sequence>
<comment type="caution">
    <text evidence="2">The sequence shown here is derived from an EMBL/GenBank/DDBJ whole genome shotgun (WGS) entry which is preliminary data.</text>
</comment>
<dbReference type="RefSeq" id="WP_130434933.1">
    <property type="nucleotide sequence ID" value="NZ_SHKP01000011.1"/>
</dbReference>
<dbReference type="AlphaFoldDB" id="A0A4Q7V7J2"/>
<reference evidence="2 3" key="1">
    <citation type="submission" date="2019-02" db="EMBL/GenBank/DDBJ databases">
        <title>Genomic Encyclopedia of Type Strains, Phase IV (KMG-IV): sequencing the most valuable type-strain genomes for metagenomic binning, comparative biology and taxonomic classification.</title>
        <authorList>
            <person name="Goeker M."/>
        </authorList>
    </citation>
    <scope>NUCLEOTIDE SEQUENCE [LARGE SCALE GENOMIC DNA]</scope>
    <source>
        <strain evidence="2 3">DSM 19570</strain>
    </source>
</reference>
<dbReference type="InterPro" id="IPR003399">
    <property type="entry name" value="Mce/MlaD"/>
</dbReference>
<dbReference type="PANTHER" id="PTHR36698">
    <property type="entry name" value="BLL5892 PROTEIN"/>
    <property type="match status" value="1"/>
</dbReference>
<accession>A0A4Q7V7J2</accession>
<protein>
    <submittedName>
        <fullName evidence="2">Paraquat-inducible protein B</fullName>
    </submittedName>
</protein>